<evidence type="ECO:0000313" key="3">
    <source>
        <dbReference type="Proteomes" id="UP000521017"/>
    </source>
</evidence>
<dbReference type="Proteomes" id="UP000521017">
    <property type="component" value="Unassembled WGS sequence"/>
</dbReference>
<evidence type="ECO:0008006" key="4">
    <source>
        <dbReference type="Google" id="ProtNLM"/>
    </source>
</evidence>
<feature type="chain" id="PRO_5031067120" description="DUF4374 domain-containing protein" evidence="1">
    <location>
        <begin position="24"/>
        <end position="415"/>
    </location>
</feature>
<proteinExistence type="predicted"/>
<protein>
    <recommendedName>
        <fullName evidence="4">DUF4374 domain-containing protein</fullName>
    </recommendedName>
</protein>
<reference evidence="2 3" key="1">
    <citation type="submission" date="2020-08" db="EMBL/GenBank/DDBJ databases">
        <title>Genomic Encyclopedia of Type Strains, Phase IV (KMG-V): Genome sequencing to study the core and pangenomes of soil and plant-associated prokaryotes.</title>
        <authorList>
            <person name="Whitman W."/>
        </authorList>
    </citation>
    <scope>NUCLEOTIDE SEQUENCE [LARGE SCALE GENOMIC DNA]</scope>
    <source>
        <strain evidence="2 3">M2T3</strain>
    </source>
</reference>
<accession>A0A7X0J1Y4</accession>
<dbReference type="Pfam" id="PF14298">
    <property type="entry name" value="DUF4374"/>
    <property type="match status" value="1"/>
</dbReference>
<sequence>MKKTTNFLLTGMLGMAVLLGACSKDKNTSDGSGTGNPDPGKLTRSKYVFVYTGKGDNAATYIVGADDITKGGISSTKNGVEVDAYSFVVQNNTVFAQAYNEQGPVTPYRIYDDGKIGVAGRTVTTFRTGVYGKVNNDSWVGGGDPRSSGVGELFRFDAVNLQLAGRTTTDLKKITGTGFNAVWTGLFQVNNKLYMPYYKFKHTPGGRVYEGEYGSLDSTWVAVFSYPELKYEKTIGDDRTGFIGDWSSQQGVQQIENGDVYAWSTAMGDGEQRRSARPSGIVRIKKGAEQFDKSYFFNIEAATGAKISRGEYIGNGKFLMSVYTVPKENEGKVKMIIADVFNNKVTEVKGIPSHDAVRFKMVVYAESDGKTIDYVMQDDSGEYYVYIINGETATATRGLHIEGAEVVTAFSKLKY</sequence>
<comment type="caution">
    <text evidence="2">The sequence shown here is derived from an EMBL/GenBank/DDBJ whole genome shotgun (WGS) entry which is preliminary data.</text>
</comment>
<organism evidence="2 3">
    <name type="scientific">Pedobacter cryoconitis</name>
    <dbReference type="NCBI Taxonomy" id="188932"/>
    <lineage>
        <taxon>Bacteria</taxon>
        <taxon>Pseudomonadati</taxon>
        <taxon>Bacteroidota</taxon>
        <taxon>Sphingobacteriia</taxon>
        <taxon>Sphingobacteriales</taxon>
        <taxon>Sphingobacteriaceae</taxon>
        <taxon>Pedobacter</taxon>
    </lineage>
</organism>
<dbReference type="AlphaFoldDB" id="A0A7X0J1Y4"/>
<gene>
    <name evidence="2" type="ORF">HDF25_001727</name>
</gene>
<dbReference type="EMBL" id="JACHCC010000004">
    <property type="protein sequence ID" value="MBB6499585.1"/>
    <property type="molecule type" value="Genomic_DNA"/>
</dbReference>
<dbReference type="InterPro" id="IPR025401">
    <property type="entry name" value="DUF4374"/>
</dbReference>
<evidence type="ECO:0000313" key="2">
    <source>
        <dbReference type="EMBL" id="MBB6499585.1"/>
    </source>
</evidence>
<keyword evidence="1" id="KW-0732">Signal</keyword>
<name>A0A7X0J1Y4_9SPHI</name>
<feature type="signal peptide" evidence="1">
    <location>
        <begin position="1"/>
        <end position="23"/>
    </location>
</feature>
<dbReference type="PROSITE" id="PS51257">
    <property type="entry name" value="PROKAR_LIPOPROTEIN"/>
    <property type="match status" value="1"/>
</dbReference>
<dbReference type="RefSeq" id="WP_184624318.1">
    <property type="nucleotide sequence ID" value="NZ_JACHCC010000004.1"/>
</dbReference>
<evidence type="ECO:0000256" key="1">
    <source>
        <dbReference type="SAM" id="SignalP"/>
    </source>
</evidence>